<protein>
    <submittedName>
        <fullName evidence="4">CDP-alcohol phosphatidyltransferase family protein</fullName>
    </submittedName>
</protein>
<dbReference type="InterPro" id="IPR043130">
    <property type="entry name" value="CDP-OH_PTrfase_TM_dom"/>
</dbReference>
<dbReference type="EMBL" id="JAAVJH010000003">
    <property type="protein sequence ID" value="NJR78067.1"/>
    <property type="molecule type" value="Genomic_DNA"/>
</dbReference>
<dbReference type="Pfam" id="PF01066">
    <property type="entry name" value="CDP-OH_P_transf"/>
    <property type="match status" value="1"/>
</dbReference>
<accession>A0ABX1CNX5</accession>
<evidence type="ECO:0000256" key="2">
    <source>
        <dbReference type="RuleBase" id="RU003750"/>
    </source>
</evidence>
<feature type="transmembrane region" description="Helical" evidence="3">
    <location>
        <begin position="227"/>
        <end position="247"/>
    </location>
</feature>
<dbReference type="RefSeq" id="WP_168133608.1">
    <property type="nucleotide sequence ID" value="NZ_JAAVJH010000003.1"/>
</dbReference>
<dbReference type="Proteomes" id="UP000732399">
    <property type="component" value="Unassembled WGS sequence"/>
</dbReference>
<reference evidence="4 5" key="1">
    <citation type="submission" date="2020-03" db="EMBL/GenBank/DDBJ databases">
        <authorList>
            <person name="Wang L."/>
            <person name="He N."/>
            <person name="Li Y."/>
            <person name="Fang Y."/>
            <person name="Zhang F."/>
        </authorList>
    </citation>
    <scope>NUCLEOTIDE SEQUENCE [LARGE SCALE GENOMIC DNA]</scope>
    <source>
        <strain evidence="4 5">36D10-4-7</strain>
    </source>
</reference>
<dbReference type="InterPro" id="IPR000462">
    <property type="entry name" value="CDP-OH_P_trans"/>
</dbReference>
<evidence type="ECO:0000256" key="1">
    <source>
        <dbReference type="ARBA" id="ARBA00022679"/>
    </source>
</evidence>
<evidence type="ECO:0000256" key="3">
    <source>
        <dbReference type="SAM" id="Phobius"/>
    </source>
</evidence>
<organism evidence="4 5">
    <name type="scientific">Sphingomonas corticis</name>
    <dbReference type="NCBI Taxonomy" id="2722791"/>
    <lineage>
        <taxon>Bacteria</taxon>
        <taxon>Pseudomonadati</taxon>
        <taxon>Pseudomonadota</taxon>
        <taxon>Alphaproteobacteria</taxon>
        <taxon>Sphingomonadales</taxon>
        <taxon>Sphingomonadaceae</taxon>
        <taxon>Sphingomonas</taxon>
    </lineage>
</organism>
<sequence>MNDFQPSVAGKPRELQGFLNRTLYHPLANRLARLLVPTPVTPNMVSVAGAVMVVAAGVLYALVGTPAAIALGAVLHLGWHVVDGADGALARMSGRASPSGEIVDGMCDYFGHGILYALLATRLDDTMGAAAWAIALGAGISRAVQSVFCESQRRTYQWWAYDVPWLQTAKAEGSGIGVTLSAFYLWAWRKMSGPTQVVNRLVASAEADPAERRRIATIAREAGRTTLPVVAVLGANPRTVLLALSMIVMGTSLWFFLVELVVLNIVLVFAIAQAAASGRRIAALIARGHR</sequence>
<keyword evidence="5" id="KW-1185">Reference proteome</keyword>
<gene>
    <name evidence="4" type="ORF">HBH26_05475</name>
</gene>
<keyword evidence="1 2" id="KW-0808">Transferase</keyword>
<comment type="caution">
    <text evidence="4">The sequence shown here is derived from an EMBL/GenBank/DDBJ whole genome shotgun (WGS) entry which is preliminary data.</text>
</comment>
<keyword evidence="3" id="KW-1133">Transmembrane helix</keyword>
<dbReference type="PROSITE" id="PS00379">
    <property type="entry name" value="CDP_ALCOHOL_P_TRANSF"/>
    <property type="match status" value="1"/>
</dbReference>
<dbReference type="InterPro" id="IPR048254">
    <property type="entry name" value="CDP_ALCOHOL_P_TRANSF_CS"/>
</dbReference>
<evidence type="ECO:0000313" key="4">
    <source>
        <dbReference type="EMBL" id="NJR78067.1"/>
    </source>
</evidence>
<name>A0ABX1CNX5_9SPHN</name>
<dbReference type="Gene3D" id="1.20.120.1760">
    <property type="match status" value="1"/>
</dbReference>
<comment type="similarity">
    <text evidence="2">Belongs to the CDP-alcohol phosphatidyltransferase class-I family.</text>
</comment>
<evidence type="ECO:0000313" key="5">
    <source>
        <dbReference type="Proteomes" id="UP000732399"/>
    </source>
</evidence>
<keyword evidence="3" id="KW-0472">Membrane</keyword>
<feature type="transmembrane region" description="Helical" evidence="3">
    <location>
        <begin position="253"/>
        <end position="272"/>
    </location>
</feature>
<proteinExistence type="inferred from homology"/>
<keyword evidence="3" id="KW-0812">Transmembrane</keyword>